<dbReference type="PANTHER" id="PTHR32089:SF112">
    <property type="entry name" value="LYSOZYME-LIKE PROTEIN-RELATED"/>
    <property type="match status" value="1"/>
</dbReference>
<dbReference type="InterPro" id="IPR004089">
    <property type="entry name" value="MCPsignal_dom"/>
</dbReference>
<organism evidence="5 6">
    <name type="scientific">Jeotgalibaca porci</name>
    <dbReference type="NCBI Taxonomy" id="1868793"/>
    <lineage>
        <taxon>Bacteria</taxon>
        <taxon>Bacillati</taxon>
        <taxon>Bacillota</taxon>
        <taxon>Bacilli</taxon>
        <taxon>Lactobacillales</taxon>
        <taxon>Carnobacteriaceae</taxon>
        <taxon>Jeotgalibaca</taxon>
    </lineage>
</organism>
<gene>
    <name evidence="5" type="ORF">G7058_05910</name>
</gene>
<evidence type="ECO:0000256" key="2">
    <source>
        <dbReference type="PROSITE-ProRule" id="PRU00284"/>
    </source>
</evidence>
<evidence type="ECO:0000313" key="6">
    <source>
        <dbReference type="Proteomes" id="UP000501830"/>
    </source>
</evidence>
<dbReference type="RefSeq" id="WP_166062682.1">
    <property type="nucleotide sequence ID" value="NZ_CP049889.1"/>
</dbReference>
<dbReference type="AlphaFoldDB" id="A0A6G7WH64"/>
<name>A0A6G7WH64_9LACT</name>
<dbReference type="SUPFAM" id="SSF58104">
    <property type="entry name" value="Methyl-accepting chemotaxis protein (MCP) signaling domain"/>
    <property type="match status" value="1"/>
</dbReference>
<protein>
    <submittedName>
        <fullName evidence="5">Methyl-accepting chemotaxis protein</fullName>
    </submittedName>
</protein>
<proteinExistence type="predicted"/>
<dbReference type="GO" id="GO:0016020">
    <property type="term" value="C:membrane"/>
    <property type="evidence" value="ECO:0007669"/>
    <property type="project" value="InterPro"/>
</dbReference>
<feature type="transmembrane region" description="Helical" evidence="3">
    <location>
        <begin position="21"/>
        <end position="41"/>
    </location>
</feature>
<evidence type="ECO:0000256" key="3">
    <source>
        <dbReference type="SAM" id="Phobius"/>
    </source>
</evidence>
<dbReference type="KEGG" id="jpo:G7058_05910"/>
<accession>A0A6G7WH64</accession>
<keyword evidence="3" id="KW-0472">Membrane</keyword>
<dbReference type="Gene3D" id="1.10.287.950">
    <property type="entry name" value="Methyl-accepting chemotaxis protein"/>
    <property type="match status" value="1"/>
</dbReference>
<evidence type="ECO:0000259" key="4">
    <source>
        <dbReference type="PROSITE" id="PS50111"/>
    </source>
</evidence>
<dbReference type="SMART" id="SM00283">
    <property type="entry name" value="MA"/>
    <property type="match status" value="1"/>
</dbReference>
<sequence length="473" mass="51675">MAKEESKKLVLKKNLSGMLMPYVLGMTALPMIALFLFMHFVTNDWRYNLIAILLASGIVMAIAYTLSNKIIKLVANMLTGSFLRVSEGDLTTQFSLTDYKNFTGKTNPATHYTDPNEFENITAAFSDMVAHFSELIGNIQSGSNNTFTMANELVEMSHQTTIATEEVASTILSVTEETNAQLFETQKMTQDATVLADLLTNMEAVIVKIGNYMDETNTANGVNERSVKSVSESWKQVNDEMAVLMTSIYDVTNAVKEVETMTQTISAIADQTNLLALNASIEAARAGEHGRGFAVVADEVRKLAEQSNTASNNIHSIIQTIAVKSDEMLTNVKGTTELGGQQTEMVQKALDTSITVSDKILLVAEQIAGLFMMADEINEKRSSLVASTDEILQGAEENAASIEEVSANTEEILATIEEMSSNIQQMMQASGSLKSQANLFLAEVDEEASMERVERIAKRAQVTALTGEMELQN</sequence>
<evidence type="ECO:0000256" key="1">
    <source>
        <dbReference type="ARBA" id="ARBA00023224"/>
    </source>
</evidence>
<keyword evidence="3" id="KW-0812">Transmembrane</keyword>
<dbReference type="GO" id="GO:0007165">
    <property type="term" value="P:signal transduction"/>
    <property type="evidence" value="ECO:0007669"/>
    <property type="project" value="UniProtKB-KW"/>
</dbReference>
<dbReference type="Proteomes" id="UP000501830">
    <property type="component" value="Chromosome"/>
</dbReference>
<dbReference type="PROSITE" id="PS50111">
    <property type="entry name" value="CHEMOTAXIS_TRANSDUC_2"/>
    <property type="match status" value="1"/>
</dbReference>
<feature type="transmembrane region" description="Helical" evidence="3">
    <location>
        <begin position="47"/>
        <end position="67"/>
    </location>
</feature>
<evidence type="ECO:0000313" key="5">
    <source>
        <dbReference type="EMBL" id="QIK51625.1"/>
    </source>
</evidence>
<dbReference type="Pfam" id="PF00015">
    <property type="entry name" value="MCPsignal"/>
    <property type="match status" value="1"/>
</dbReference>
<keyword evidence="6" id="KW-1185">Reference proteome</keyword>
<keyword evidence="1 2" id="KW-0807">Transducer</keyword>
<feature type="domain" description="Methyl-accepting transducer" evidence="4">
    <location>
        <begin position="156"/>
        <end position="413"/>
    </location>
</feature>
<dbReference type="EMBL" id="CP049889">
    <property type="protein sequence ID" value="QIK51625.1"/>
    <property type="molecule type" value="Genomic_DNA"/>
</dbReference>
<keyword evidence="3" id="KW-1133">Transmembrane helix</keyword>
<reference evidence="5 6" key="1">
    <citation type="journal article" date="2017" name="Int. J. Syst. Evol. Microbiol.">
        <title>Jeotgalibaca porci sp. nov. and Jeotgalibaca arthritidis sp. nov., isolated from pigs, and emended description of the genus Jeotgalibaca.</title>
        <authorList>
            <person name="Zamora L."/>
            <person name="Perez-Sancho M."/>
            <person name="Dominguez L."/>
            <person name="Fernandez-Garayzabal J.F."/>
            <person name="Vela A.I."/>
        </authorList>
    </citation>
    <scope>NUCLEOTIDE SEQUENCE [LARGE SCALE GENOMIC DNA]</scope>
    <source>
        <strain evidence="5 6">CCUG 69148</strain>
    </source>
</reference>
<dbReference type="PANTHER" id="PTHR32089">
    <property type="entry name" value="METHYL-ACCEPTING CHEMOTAXIS PROTEIN MCPB"/>
    <property type="match status" value="1"/>
</dbReference>
<dbReference type="GeneID" id="94552808"/>